<comment type="caution">
    <text evidence="1">The sequence shown here is derived from an EMBL/GenBank/DDBJ whole genome shotgun (WGS) entry which is preliminary data.</text>
</comment>
<evidence type="ECO:0000313" key="1">
    <source>
        <dbReference type="EMBL" id="GIX70441.1"/>
    </source>
</evidence>
<reference evidence="1 2" key="1">
    <citation type="submission" date="2021-06" db="EMBL/GenBank/DDBJ databases">
        <title>Caerostris darwini draft genome.</title>
        <authorList>
            <person name="Kono N."/>
            <person name="Arakawa K."/>
        </authorList>
    </citation>
    <scope>NUCLEOTIDE SEQUENCE [LARGE SCALE GENOMIC DNA]</scope>
</reference>
<keyword evidence="2" id="KW-1185">Reference proteome</keyword>
<dbReference type="Proteomes" id="UP001054837">
    <property type="component" value="Unassembled WGS sequence"/>
</dbReference>
<evidence type="ECO:0000313" key="2">
    <source>
        <dbReference type="Proteomes" id="UP001054837"/>
    </source>
</evidence>
<organism evidence="1 2">
    <name type="scientific">Caerostris darwini</name>
    <dbReference type="NCBI Taxonomy" id="1538125"/>
    <lineage>
        <taxon>Eukaryota</taxon>
        <taxon>Metazoa</taxon>
        <taxon>Ecdysozoa</taxon>
        <taxon>Arthropoda</taxon>
        <taxon>Chelicerata</taxon>
        <taxon>Arachnida</taxon>
        <taxon>Araneae</taxon>
        <taxon>Araneomorphae</taxon>
        <taxon>Entelegynae</taxon>
        <taxon>Araneoidea</taxon>
        <taxon>Araneidae</taxon>
        <taxon>Caerostris</taxon>
    </lineage>
</organism>
<gene>
    <name evidence="1" type="ORF">CDAR_477751</name>
</gene>
<dbReference type="EMBL" id="BPLQ01000369">
    <property type="protein sequence ID" value="GIX70441.1"/>
    <property type="molecule type" value="Genomic_DNA"/>
</dbReference>
<sequence length="136" mass="15796">MMKKIIVTHSGTDRNRGPTAFPSVSVYLTMMKNIIVNHFWYGQEPEPYSVSICQRLSNNDEKIMVSHFWYGQEQGPYSVSICQRLSNNDEKHNCQPLLVWNRGPTAFPSVSVYLTMRKKMIVSHFWYGQEQGPYSV</sequence>
<proteinExistence type="predicted"/>
<dbReference type="AlphaFoldDB" id="A0AAV4MDH7"/>
<accession>A0AAV4MDH7</accession>
<name>A0AAV4MDH7_9ARAC</name>
<protein>
    <submittedName>
        <fullName evidence="1">Uncharacterized protein</fullName>
    </submittedName>
</protein>